<sequence>MATTQHDPALAASRISGITDTPVRRPTATTANLEEEAELKHYTCLYFGYASNLSPRTIKQRCPDSLFISLARLSGWRWIINETGYANIVPGDAGDEVWGSLSFLSYRDEVALDESEGVPFGHYDKMKLKVRRIPQDIAGDEWRAKDPAGEEVEAIAYVNPQLVAEGKIEQDYVIWVRKAIKDAKSCGMPEAYAQKYMAKYLPKEEGDLPDPEKITMVRSKYSQGHREKDADLLPRGFWGRG</sequence>
<gene>
    <name evidence="1" type="ORF">H2198_004421</name>
</gene>
<evidence type="ECO:0000313" key="2">
    <source>
        <dbReference type="Proteomes" id="UP001172386"/>
    </source>
</evidence>
<organism evidence="1 2">
    <name type="scientific">Neophaeococcomyces mojaviensis</name>
    <dbReference type="NCBI Taxonomy" id="3383035"/>
    <lineage>
        <taxon>Eukaryota</taxon>
        <taxon>Fungi</taxon>
        <taxon>Dikarya</taxon>
        <taxon>Ascomycota</taxon>
        <taxon>Pezizomycotina</taxon>
        <taxon>Eurotiomycetes</taxon>
        <taxon>Chaetothyriomycetidae</taxon>
        <taxon>Chaetothyriales</taxon>
        <taxon>Chaetothyriales incertae sedis</taxon>
        <taxon>Neophaeococcomyces</taxon>
    </lineage>
</organism>
<name>A0ACC3A8M1_9EURO</name>
<comment type="caution">
    <text evidence="1">The sequence shown here is derived from an EMBL/GenBank/DDBJ whole genome shotgun (WGS) entry which is preliminary data.</text>
</comment>
<keyword evidence="2" id="KW-1185">Reference proteome</keyword>
<evidence type="ECO:0000313" key="1">
    <source>
        <dbReference type="EMBL" id="KAJ9657298.1"/>
    </source>
</evidence>
<reference evidence="1" key="1">
    <citation type="submission" date="2022-10" db="EMBL/GenBank/DDBJ databases">
        <title>Culturing micro-colonial fungi from biological soil crusts in the Mojave desert and describing Neophaeococcomyces mojavensis, and introducing the new genera and species Taxawa tesnikishii.</title>
        <authorList>
            <person name="Kurbessoian T."/>
            <person name="Stajich J.E."/>
        </authorList>
    </citation>
    <scope>NUCLEOTIDE SEQUENCE</scope>
    <source>
        <strain evidence="1">JES_112</strain>
    </source>
</reference>
<protein>
    <submittedName>
        <fullName evidence="1">Uncharacterized protein</fullName>
    </submittedName>
</protein>
<dbReference type="Proteomes" id="UP001172386">
    <property type="component" value="Unassembled WGS sequence"/>
</dbReference>
<dbReference type="EMBL" id="JAPDRQ010000066">
    <property type="protein sequence ID" value="KAJ9657298.1"/>
    <property type="molecule type" value="Genomic_DNA"/>
</dbReference>
<accession>A0ACC3A8M1</accession>
<proteinExistence type="predicted"/>